<dbReference type="EMBL" id="UIDD01000010">
    <property type="protein sequence ID" value="SUQ64773.1"/>
    <property type="molecule type" value="Genomic_DNA"/>
</dbReference>
<keyword evidence="2" id="KW-1185">Reference proteome</keyword>
<dbReference type="Proteomes" id="UP000255177">
    <property type="component" value="Unassembled WGS sequence"/>
</dbReference>
<reference evidence="2" key="1">
    <citation type="submission" date="2018-07" db="EMBL/GenBank/DDBJ databases">
        <authorList>
            <person name="Blom J."/>
        </authorList>
    </citation>
    <scope>NUCLEOTIDE SEQUENCE [LARGE SCALE GENOMIC DNA]</scope>
    <source>
        <strain evidence="2">CCOS 864</strain>
    </source>
</reference>
<sequence>MKAASLSITKVEFIHVKVESNSDFEGEHSSEFYQLDFPFDGVTFQRRMSLQYDKAKSEDPRTFIFGLNIMLEEDEEDPDNKPLPYRIDIKAVVYMRYASSQYQGMERFRAIRATGYSILYGAIREMVSNLTARGPHGMWSLPAADFNAAAAEEATRDEERRQEYLAKQVDLVGKKPVKRVKKKTEG</sequence>
<evidence type="ECO:0000313" key="1">
    <source>
        <dbReference type="EMBL" id="SUQ64773.1"/>
    </source>
</evidence>
<dbReference type="AlphaFoldDB" id="A0A380T435"/>
<evidence type="ECO:0000313" key="2">
    <source>
        <dbReference type="Proteomes" id="UP000255177"/>
    </source>
</evidence>
<dbReference type="Gene3D" id="3.10.420.10">
    <property type="entry name" value="SecB-like"/>
    <property type="match status" value="1"/>
</dbReference>
<dbReference type="RefSeq" id="WP_115088279.1">
    <property type="nucleotide sequence ID" value="NZ_CBCSFG010000005.1"/>
</dbReference>
<protein>
    <submittedName>
        <fullName evidence="1">Uncharacterized protein</fullName>
    </submittedName>
</protein>
<name>A0A380T435_9PSED</name>
<organism evidence="1 2">
    <name type="scientific">Pseudomonas wadenswilerensis</name>
    <dbReference type="NCBI Taxonomy" id="1785161"/>
    <lineage>
        <taxon>Bacteria</taxon>
        <taxon>Pseudomonadati</taxon>
        <taxon>Pseudomonadota</taxon>
        <taxon>Gammaproteobacteria</taxon>
        <taxon>Pseudomonadales</taxon>
        <taxon>Pseudomonadaceae</taxon>
        <taxon>Pseudomonas</taxon>
    </lineage>
</organism>
<dbReference type="SUPFAM" id="SSF54611">
    <property type="entry name" value="SecB-like"/>
    <property type="match status" value="1"/>
</dbReference>
<proteinExistence type="predicted"/>
<accession>A0A380T435</accession>
<dbReference type="InterPro" id="IPR035958">
    <property type="entry name" value="SecB-like_sf"/>
</dbReference>
<gene>
    <name evidence="1" type="ORF">CCOS864_04239</name>
</gene>